<evidence type="ECO:0000313" key="3">
    <source>
        <dbReference type="Proteomes" id="UP000542889"/>
    </source>
</evidence>
<dbReference type="EMBL" id="JABXWP010000011">
    <property type="protein sequence ID" value="NVO88610.1"/>
    <property type="molecule type" value="Genomic_DNA"/>
</dbReference>
<organism evidence="2 3">
    <name type="scientific">Lacticaseibacillus rhamnosus</name>
    <name type="common">Lactobacillus rhamnosus</name>
    <dbReference type="NCBI Taxonomy" id="47715"/>
    <lineage>
        <taxon>Bacteria</taxon>
        <taxon>Bacillati</taxon>
        <taxon>Bacillota</taxon>
        <taxon>Bacilli</taxon>
        <taxon>Lactobacillales</taxon>
        <taxon>Lactobacillaceae</taxon>
        <taxon>Lacticaseibacillus</taxon>
    </lineage>
</organism>
<name>A0A7Y7QGD6_LACRH</name>
<gene>
    <name evidence="2" type="ORF">HWN39_08825</name>
</gene>
<evidence type="ECO:0000256" key="1">
    <source>
        <dbReference type="SAM" id="Phobius"/>
    </source>
</evidence>
<keyword evidence="1" id="KW-1133">Transmembrane helix</keyword>
<keyword evidence="1" id="KW-0472">Membrane</keyword>
<comment type="caution">
    <text evidence="2">The sequence shown here is derived from an EMBL/GenBank/DDBJ whole genome shotgun (WGS) entry which is preliminary data.</text>
</comment>
<sequence>MSKDNEALNTSKKVFNHAVFPLILAIAVGITTSGSFIYQAVNHEEPVVVQAASYPTPAKRGITPYGLGNYTVYVYYSASQMAAVKAASNTQANARLTFAAAFGAINKYAGLLATAALIRTNTQFNNFREAINSAISKKKGLQLQYNTTFDDGNNSATWGASFVVT</sequence>
<evidence type="ECO:0000313" key="2">
    <source>
        <dbReference type="EMBL" id="NVO88610.1"/>
    </source>
</evidence>
<protein>
    <submittedName>
        <fullName evidence="2">Uncharacterized protein</fullName>
    </submittedName>
</protein>
<dbReference type="RefSeq" id="WP_176818208.1">
    <property type="nucleotide sequence ID" value="NZ_JABXWP010000011.1"/>
</dbReference>
<reference evidence="2 3" key="1">
    <citation type="submission" date="2020-06" db="EMBL/GenBank/DDBJ databases">
        <title>Lactobacillus rhamnosus QC,genome.</title>
        <authorList>
            <person name="Yi H."/>
            <person name="Jin M."/>
        </authorList>
    </citation>
    <scope>NUCLEOTIDE SEQUENCE [LARGE SCALE GENOMIC DNA]</scope>
    <source>
        <strain evidence="2 3">QC</strain>
    </source>
</reference>
<feature type="transmembrane region" description="Helical" evidence="1">
    <location>
        <begin position="20"/>
        <end position="41"/>
    </location>
</feature>
<proteinExistence type="predicted"/>
<keyword evidence="1" id="KW-0812">Transmembrane</keyword>
<dbReference type="Proteomes" id="UP000542889">
    <property type="component" value="Unassembled WGS sequence"/>
</dbReference>
<dbReference type="AlphaFoldDB" id="A0A7Y7QGD6"/>
<accession>A0A7Y7QGD6</accession>